<dbReference type="AlphaFoldDB" id="A0A6V7V2A2"/>
<organism evidence="2 3">
    <name type="scientific">Meloidogyne enterolobii</name>
    <name type="common">Root-knot nematode worm</name>
    <name type="synonym">Meloidogyne mayaguensis</name>
    <dbReference type="NCBI Taxonomy" id="390850"/>
    <lineage>
        <taxon>Eukaryota</taxon>
        <taxon>Metazoa</taxon>
        <taxon>Ecdysozoa</taxon>
        <taxon>Nematoda</taxon>
        <taxon>Chromadorea</taxon>
        <taxon>Rhabditida</taxon>
        <taxon>Tylenchina</taxon>
        <taxon>Tylenchomorpha</taxon>
        <taxon>Tylenchoidea</taxon>
        <taxon>Meloidogynidae</taxon>
        <taxon>Meloidogyninae</taxon>
        <taxon>Meloidogyne</taxon>
    </lineage>
</organism>
<comment type="caution">
    <text evidence="2">The sequence shown here is derived from an EMBL/GenBank/DDBJ whole genome shotgun (WGS) entry which is preliminary data.</text>
</comment>
<dbReference type="OrthoDB" id="5872378at2759"/>
<dbReference type="Proteomes" id="UP000580250">
    <property type="component" value="Unassembled WGS sequence"/>
</dbReference>
<gene>
    <name evidence="2" type="ORF">MENT_LOCUS20219</name>
</gene>
<protein>
    <submittedName>
        <fullName evidence="2">Uncharacterized protein</fullName>
    </submittedName>
</protein>
<dbReference type="EMBL" id="CAJEWN010000146">
    <property type="protein sequence ID" value="CAD2168882.1"/>
    <property type="molecule type" value="Genomic_DNA"/>
</dbReference>
<feature type="compositionally biased region" description="Polar residues" evidence="1">
    <location>
        <begin position="367"/>
        <end position="376"/>
    </location>
</feature>
<evidence type="ECO:0000313" key="3">
    <source>
        <dbReference type="Proteomes" id="UP000580250"/>
    </source>
</evidence>
<feature type="region of interest" description="Disordered" evidence="1">
    <location>
        <begin position="360"/>
        <end position="385"/>
    </location>
</feature>
<evidence type="ECO:0000256" key="1">
    <source>
        <dbReference type="SAM" id="MobiDB-lite"/>
    </source>
</evidence>
<sequence>MCRNMNEEEKLDRLRLALDDTPRDLFDKLSAAETLNVEIALKALKDKLDSPQRKELAKRGLVMCNQRDDEPLEYIYYFVIFIYSCDAFNVRVRRTESTMGTCCVHIGSYHIFSGNVQQPLFNRKESWPRSHKSMAMRCIRAKTIRVCSSRGTKSCKKECFEFIPIKIDIGGEEKIAFVNPENMIISPSSRKAPCNAFRKQIINIDNEIFKIDQITGTISEINVNYYKNMAFDPPVIHGISPISFHQLVLNNITDFLTHSYLSNVLKFSSVAFQIHKEDLIMSMTPADEWKQTGKDLKTWIIGDWEDIWWKIVSVLVLISTADIILRIYFLIKGDYKEAGTIRRAKRKQIALKENKEIPMSEIRVDTSSEPGNSNENEQPEYTPIRPISEVGFNIRHSLKKKLTDKFRKSTRVKGRQNQELMQ</sequence>
<evidence type="ECO:0000313" key="2">
    <source>
        <dbReference type="EMBL" id="CAD2168882.1"/>
    </source>
</evidence>
<reference evidence="2 3" key="1">
    <citation type="submission" date="2020-08" db="EMBL/GenBank/DDBJ databases">
        <authorList>
            <person name="Koutsovoulos G."/>
            <person name="Danchin GJ E."/>
        </authorList>
    </citation>
    <scope>NUCLEOTIDE SEQUENCE [LARGE SCALE GENOMIC DNA]</scope>
</reference>
<name>A0A6V7V2A2_MELEN</name>
<proteinExistence type="predicted"/>
<accession>A0A6V7V2A2</accession>